<accession>A0A1B7X2Q2</accession>
<evidence type="ECO:0000259" key="1">
    <source>
        <dbReference type="Pfam" id="PF19247"/>
    </source>
</evidence>
<dbReference type="Proteomes" id="UP000092093">
    <property type="component" value="Unassembled WGS sequence"/>
</dbReference>
<organism evidence="2 3">
    <name type="scientific">Aphanizomenon flos-aquae WA102</name>
    <dbReference type="NCBI Taxonomy" id="1710896"/>
    <lineage>
        <taxon>Bacteria</taxon>
        <taxon>Bacillati</taxon>
        <taxon>Cyanobacteriota</taxon>
        <taxon>Cyanophyceae</taxon>
        <taxon>Nostocales</taxon>
        <taxon>Aphanizomenonaceae</taxon>
        <taxon>Aphanizomenon</taxon>
    </lineage>
</organism>
<dbReference type="Pfam" id="PF19247">
    <property type="entry name" value="DUF5895"/>
    <property type="match status" value="1"/>
</dbReference>
<dbReference type="EMBL" id="LJOW01000048">
    <property type="protein sequence ID" value="OBQ43629.1"/>
    <property type="molecule type" value="Genomic_DNA"/>
</dbReference>
<evidence type="ECO:0000313" key="2">
    <source>
        <dbReference type="EMBL" id="OBQ43629.1"/>
    </source>
</evidence>
<proteinExistence type="predicted"/>
<dbReference type="AlphaFoldDB" id="A0A1B7X2Q2"/>
<dbReference type="InterPro" id="IPR045414">
    <property type="entry name" value="DUF5895"/>
</dbReference>
<gene>
    <name evidence="2" type="ORF">AN484_11540</name>
</gene>
<comment type="caution">
    <text evidence="2">The sequence shown here is derived from an EMBL/GenBank/DDBJ whole genome shotgun (WGS) entry which is preliminary data.</text>
</comment>
<sequence>METHKKTKLKKRTKNMVASNTAINTAAAENEFGFDESFESKRNEGHPFAQLINPSMPISDEEGNSRLQPYGLAIRLDNAEKVGLTSTSLTENGWEEVDYKFTSGSEKLWMTRKPRFVIVKKTPVFVLDKSTKRTVGKFDEKVYNNLLHKTFTEAFILILGKNNELLHSIPEGDEFDPESEEALPMPLKIKLGGAGGTRFGVSYRSYDRELKLEKGFIAELELAYAQLRGEKKPKKMNSIWYAHGIFAPTITSKPAGTPPNVKDVCDFSRYEVPTPEKLGQNLIKGKTELSKLIIAIHNKYEQYTPKIGSTNLDILDDVEEFGTATSGRPKVPASAYMAGTQVTAKIEVSDADMPPY</sequence>
<evidence type="ECO:0000313" key="3">
    <source>
        <dbReference type="Proteomes" id="UP000092093"/>
    </source>
</evidence>
<name>A0A1B7X2Q2_APHFL</name>
<reference evidence="2 3" key="1">
    <citation type="submission" date="2015-09" db="EMBL/GenBank/DDBJ databases">
        <title>Aphanizomenon flos-aquae WA102.</title>
        <authorList>
            <person name="Driscoll C."/>
        </authorList>
    </citation>
    <scope>NUCLEOTIDE SEQUENCE [LARGE SCALE GENOMIC DNA]</scope>
    <source>
        <strain evidence="2">WA102</strain>
    </source>
</reference>
<protein>
    <recommendedName>
        <fullName evidence="1">DUF5895 domain-containing protein</fullName>
    </recommendedName>
</protein>
<feature type="domain" description="DUF5895" evidence="1">
    <location>
        <begin position="35"/>
        <end position="170"/>
    </location>
</feature>